<dbReference type="SMART" id="SM00554">
    <property type="entry name" value="FAS1"/>
    <property type="match status" value="1"/>
</dbReference>
<dbReference type="InterPro" id="IPR036378">
    <property type="entry name" value="FAS1_dom_sf"/>
</dbReference>
<evidence type="ECO:0000313" key="3">
    <source>
        <dbReference type="EMBL" id="MBE1492297.1"/>
    </source>
</evidence>
<keyword evidence="4" id="KW-1185">Reference proteome</keyword>
<feature type="domain" description="FAS1" evidence="2">
    <location>
        <begin position="92"/>
        <end position="225"/>
    </location>
</feature>
<dbReference type="PANTHER" id="PTHR10900">
    <property type="entry name" value="PERIOSTIN-RELATED"/>
    <property type="match status" value="1"/>
</dbReference>
<sequence>MSEPSHPSQLPGHLGRAAGRTRDHRASWRGPVRLAAAALLVAATTVGCTDSDAADQGAAARAAAQPAGPVTGPLCSALPSGSDPGNPASLAKEPGDVALQWIPVLTRFEAAVRAADVSAELRDPDGVTILAPTDDAFAKKFSEDNLDNLMIKQKDELRTLLRAHLVAGSHSLADLVAKGRVSTLDGTSVTITRADPMARIGDHTQAVCADYQVKGGRIHIINGVLGSLPTTADANGDPAH</sequence>
<dbReference type="InterPro" id="IPR050904">
    <property type="entry name" value="Adhesion/Biosynth-related"/>
</dbReference>
<dbReference type="Gene3D" id="2.30.180.10">
    <property type="entry name" value="FAS1 domain"/>
    <property type="match status" value="1"/>
</dbReference>
<comment type="caution">
    <text evidence="3">The sequence shown here is derived from an EMBL/GenBank/DDBJ whole genome shotgun (WGS) entry which is preliminary data.</text>
</comment>
<feature type="region of interest" description="Disordered" evidence="1">
    <location>
        <begin position="63"/>
        <end position="92"/>
    </location>
</feature>
<organism evidence="3 4">
    <name type="scientific">Plantactinospora soyae</name>
    <dbReference type="NCBI Taxonomy" id="1544732"/>
    <lineage>
        <taxon>Bacteria</taxon>
        <taxon>Bacillati</taxon>
        <taxon>Actinomycetota</taxon>
        <taxon>Actinomycetes</taxon>
        <taxon>Micromonosporales</taxon>
        <taxon>Micromonosporaceae</taxon>
        <taxon>Plantactinospora</taxon>
    </lineage>
</organism>
<evidence type="ECO:0000259" key="2">
    <source>
        <dbReference type="PROSITE" id="PS50213"/>
    </source>
</evidence>
<protein>
    <recommendedName>
        <fullName evidence="2">FAS1 domain-containing protein</fullName>
    </recommendedName>
</protein>
<proteinExistence type="predicted"/>
<dbReference type="InterPro" id="IPR000782">
    <property type="entry name" value="FAS1_domain"/>
</dbReference>
<gene>
    <name evidence="3" type="ORF">H4W31_007935</name>
</gene>
<dbReference type="SUPFAM" id="SSF82153">
    <property type="entry name" value="FAS1 domain"/>
    <property type="match status" value="1"/>
</dbReference>
<dbReference type="Pfam" id="PF02469">
    <property type="entry name" value="Fasciclin"/>
    <property type="match status" value="1"/>
</dbReference>
<dbReference type="PANTHER" id="PTHR10900:SF77">
    <property type="entry name" value="FI19380P1"/>
    <property type="match status" value="1"/>
</dbReference>
<evidence type="ECO:0000313" key="4">
    <source>
        <dbReference type="Proteomes" id="UP000649753"/>
    </source>
</evidence>
<dbReference type="EMBL" id="JADBEB010000001">
    <property type="protein sequence ID" value="MBE1492297.1"/>
    <property type="molecule type" value="Genomic_DNA"/>
</dbReference>
<reference evidence="3" key="1">
    <citation type="submission" date="2020-10" db="EMBL/GenBank/DDBJ databases">
        <title>Sequencing the genomes of 1000 actinobacteria strains.</title>
        <authorList>
            <person name="Klenk H.-P."/>
        </authorList>
    </citation>
    <scope>NUCLEOTIDE SEQUENCE</scope>
    <source>
        <strain evidence="3">DSM 46832</strain>
    </source>
</reference>
<dbReference type="PROSITE" id="PS50213">
    <property type="entry name" value="FAS1"/>
    <property type="match status" value="1"/>
</dbReference>
<dbReference type="Proteomes" id="UP000649753">
    <property type="component" value="Unassembled WGS sequence"/>
</dbReference>
<evidence type="ECO:0000256" key="1">
    <source>
        <dbReference type="SAM" id="MobiDB-lite"/>
    </source>
</evidence>
<accession>A0A927MEJ7</accession>
<dbReference type="AlphaFoldDB" id="A0A927MEJ7"/>
<dbReference type="RefSeq" id="WP_192771225.1">
    <property type="nucleotide sequence ID" value="NZ_JADBEB010000001.1"/>
</dbReference>
<dbReference type="GO" id="GO:0005615">
    <property type="term" value="C:extracellular space"/>
    <property type="evidence" value="ECO:0007669"/>
    <property type="project" value="TreeGrafter"/>
</dbReference>
<name>A0A927MEJ7_9ACTN</name>
<feature type="region of interest" description="Disordered" evidence="1">
    <location>
        <begin position="1"/>
        <end position="25"/>
    </location>
</feature>